<feature type="transmembrane region" description="Helical" evidence="7">
    <location>
        <begin position="93"/>
        <end position="114"/>
    </location>
</feature>
<evidence type="ECO:0000256" key="4">
    <source>
        <dbReference type="ARBA" id="ARBA00022692"/>
    </source>
</evidence>
<keyword evidence="3" id="KW-1003">Cell membrane</keyword>
<evidence type="ECO:0000313" key="9">
    <source>
        <dbReference type="EMBL" id="MDT0323075.1"/>
    </source>
</evidence>
<dbReference type="PROSITE" id="PS50928">
    <property type="entry name" value="ABC_TM1"/>
    <property type="match status" value="1"/>
</dbReference>
<comment type="caution">
    <text evidence="9">The sequence shown here is derived from an EMBL/GenBank/DDBJ whole genome shotgun (WGS) entry which is preliminary data.</text>
</comment>
<evidence type="ECO:0000256" key="5">
    <source>
        <dbReference type="ARBA" id="ARBA00022989"/>
    </source>
</evidence>
<dbReference type="PANTHER" id="PTHR43227:SF8">
    <property type="entry name" value="DIACETYLCHITOBIOSE UPTAKE SYSTEM PERMEASE PROTEIN DASB"/>
    <property type="match status" value="1"/>
</dbReference>
<feature type="transmembrane region" description="Helical" evidence="7">
    <location>
        <begin position="126"/>
        <end position="147"/>
    </location>
</feature>
<evidence type="ECO:0000256" key="2">
    <source>
        <dbReference type="ARBA" id="ARBA00022448"/>
    </source>
</evidence>
<feature type="transmembrane region" description="Helical" evidence="7">
    <location>
        <begin position="175"/>
        <end position="198"/>
    </location>
</feature>
<comment type="similarity">
    <text evidence="7">Belongs to the binding-protein-dependent transport system permease family.</text>
</comment>
<evidence type="ECO:0000256" key="3">
    <source>
        <dbReference type="ARBA" id="ARBA00022475"/>
    </source>
</evidence>
<reference evidence="10" key="1">
    <citation type="submission" date="2023-07" db="EMBL/GenBank/DDBJ databases">
        <title>30 novel species of actinomycetes from the DSMZ collection.</title>
        <authorList>
            <person name="Nouioui I."/>
        </authorList>
    </citation>
    <scope>NUCLEOTIDE SEQUENCE [LARGE SCALE GENOMIC DNA]</scope>
    <source>
        <strain evidence="10">DSM 44918</strain>
    </source>
</reference>
<feature type="transmembrane region" description="Helical" evidence="7">
    <location>
        <begin position="229"/>
        <end position="247"/>
    </location>
</feature>
<proteinExistence type="inferred from homology"/>
<gene>
    <name evidence="9" type="ORF">RNC47_32675</name>
</gene>
<keyword evidence="4 7" id="KW-0812">Transmembrane</keyword>
<dbReference type="RefSeq" id="WP_311604097.1">
    <property type="nucleotide sequence ID" value="NZ_JAVREM010000085.1"/>
</dbReference>
<keyword evidence="10" id="KW-1185">Reference proteome</keyword>
<name>A0ABU2LZW1_9ACTN</name>
<dbReference type="PANTHER" id="PTHR43227">
    <property type="entry name" value="BLL4140 PROTEIN"/>
    <property type="match status" value="1"/>
</dbReference>
<dbReference type="InterPro" id="IPR050809">
    <property type="entry name" value="UgpAE/MalFG_permease"/>
</dbReference>
<keyword evidence="2 7" id="KW-0813">Transport</keyword>
<evidence type="ECO:0000256" key="1">
    <source>
        <dbReference type="ARBA" id="ARBA00004651"/>
    </source>
</evidence>
<comment type="subcellular location">
    <subcellularLocation>
        <location evidence="1 7">Cell membrane</location>
        <topology evidence="1 7">Multi-pass membrane protein</topology>
    </subcellularLocation>
</comment>
<dbReference type="EMBL" id="JAVREM010000085">
    <property type="protein sequence ID" value="MDT0323075.1"/>
    <property type="molecule type" value="Genomic_DNA"/>
</dbReference>
<dbReference type="Pfam" id="PF00528">
    <property type="entry name" value="BPD_transp_1"/>
    <property type="match status" value="1"/>
</dbReference>
<evidence type="ECO:0000259" key="8">
    <source>
        <dbReference type="PROSITE" id="PS50928"/>
    </source>
</evidence>
<dbReference type="SUPFAM" id="SSF161098">
    <property type="entry name" value="MetI-like"/>
    <property type="match status" value="1"/>
</dbReference>
<evidence type="ECO:0000256" key="6">
    <source>
        <dbReference type="ARBA" id="ARBA00023136"/>
    </source>
</evidence>
<protein>
    <submittedName>
        <fullName evidence="9">Sugar ABC transporter permease</fullName>
    </submittedName>
</protein>
<dbReference type="InterPro" id="IPR035906">
    <property type="entry name" value="MetI-like_sf"/>
</dbReference>
<keyword evidence="5 7" id="KW-1133">Transmembrane helix</keyword>
<dbReference type="CDD" id="cd06261">
    <property type="entry name" value="TM_PBP2"/>
    <property type="match status" value="1"/>
</dbReference>
<keyword evidence="6 7" id="KW-0472">Membrane</keyword>
<dbReference type="Gene3D" id="1.10.3720.10">
    <property type="entry name" value="MetI-like"/>
    <property type="match status" value="1"/>
</dbReference>
<accession>A0ABU2LZW1</accession>
<organism evidence="9 10">
    <name type="scientific">Streptomyces millisiae</name>
    <dbReference type="NCBI Taxonomy" id="3075542"/>
    <lineage>
        <taxon>Bacteria</taxon>
        <taxon>Bacillati</taxon>
        <taxon>Actinomycetota</taxon>
        <taxon>Actinomycetes</taxon>
        <taxon>Kitasatosporales</taxon>
        <taxon>Streptomycetaceae</taxon>
        <taxon>Streptomyces</taxon>
    </lineage>
</organism>
<feature type="domain" description="ABC transmembrane type-1" evidence="8">
    <location>
        <begin position="85"/>
        <end position="303"/>
    </location>
</feature>
<sequence>MTHDTSLLPARAGTGASGPRPPRTARRGSSVTLLAVPALVWYVLFTIGPLAAMFYISGVSWPGMLAPRSWAGWGNFRTVLSDPLFWDAARISAVQLAVVLPVMITLAFLLGYYLTLRPRGHRVLRVVLFTPALISASAKAMIAYSVLAPDGLFNGMLASGGLGSQTRAWLADTDTALACVMAIDLWNGIGFTAVLLAARLGNVPGEVYEAAELDGAGHWRRLWRIAFPVTRDYVGVVTMLQFLWIFFGSAQNVLLLTQGGPGNATTNLSFLVYNKAFVQSDLGYSQAAGVLLFLAGLLGMLAIRRVLRQNY</sequence>
<evidence type="ECO:0000313" key="10">
    <source>
        <dbReference type="Proteomes" id="UP001183420"/>
    </source>
</evidence>
<feature type="transmembrane region" description="Helical" evidence="7">
    <location>
        <begin position="283"/>
        <end position="303"/>
    </location>
</feature>
<dbReference type="Proteomes" id="UP001183420">
    <property type="component" value="Unassembled WGS sequence"/>
</dbReference>
<feature type="transmembrane region" description="Helical" evidence="7">
    <location>
        <begin position="31"/>
        <end position="56"/>
    </location>
</feature>
<evidence type="ECO:0000256" key="7">
    <source>
        <dbReference type="RuleBase" id="RU363032"/>
    </source>
</evidence>
<dbReference type="InterPro" id="IPR000515">
    <property type="entry name" value="MetI-like"/>
</dbReference>